<evidence type="ECO:0000259" key="5">
    <source>
        <dbReference type="PROSITE" id="PS51006"/>
    </source>
</evidence>
<sequence length="295" mass="33129">MKTSNNAPWFEITSPFETEFGKLMLLEPPTAKLSELRARLLDQRYEKPFVVDDGQLRYLYFSVRLMQSAMRLAAPDELALRYTQKMMAFLLFVPRPERIVLIGLGGGSLLKFCHRHLPTAAFTAVEIDPDVIAFGEAFLLPLPGPKLQIIEADGADYVAEAAPGVDVLLIDAFDEHGFAPAMNNRAFLESAWDKLSAKGVLVVNLAGEREGYAGLVGEIMHVFDDQVLIIPVPDDGNHVLLAFRERHFEPRWRWLHNHARELRARFGLDFPSFVQKMERSAKLGLARQMAGGRGV</sequence>
<dbReference type="AlphaFoldDB" id="A0A9D7K056"/>
<reference evidence="6" key="1">
    <citation type="submission" date="2020-10" db="EMBL/GenBank/DDBJ databases">
        <title>Connecting structure to function with the recovery of over 1000 high-quality activated sludge metagenome-assembled genomes encoding full-length rRNA genes using long-read sequencing.</title>
        <authorList>
            <person name="Singleton C.M."/>
            <person name="Petriglieri F."/>
            <person name="Kristensen J.M."/>
            <person name="Kirkegaard R.H."/>
            <person name="Michaelsen T.Y."/>
            <person name="Andersen M.H."/>
            <person name="Karst S.M."/>
            <person name="Dueholm M.S."/>
            <person name="Nielsen P.H."/>
            <person name="Albertsen M."/>
        </authorList>
    </citation>
    <scope>NUCLEOTIDE SEQUENCE</scope>
    <source>
        <strain evidence="6">Hirt_18-Q3-R61-65_BATAC.395</strain>
    </source>
</reference>
<dbReference type="CDD" id="cd02440">
    <property type="entry name" value="AdoMet_MTases"/>
    <property type="match status" value="1"/>
</dbReference>
<gene>
    <name evidence="6" type="ORF">IPL58_06675</name>
</gene>
<keyword evidence="3 4" id="KW-0620">Polyamine biosynthesis</keyword>
<feature type="domain" description="PABS" evidence="5">
    <location>
        <begin position="7"/>
        <end position="245"/>
    </location>
</feature>
<proteinExistence type="inferred from homology"/>
<dbReference type="EMBL" id="JADJUC010000005">
    <property type="protein sequence ID" value="MBK8523818.1"/>
    <property type="molecule type" value="Genomic_DNA"/>
</dbReference>
<dbReference type="PANTHER" id="PTHR43317">
    <property type="entry name" value="THERMOSPERMINE SYNTHASE ACAULIS5"/>
    <property type="match status" value="1"/>
</dbReference>
<dbReference type="SUPFAM" id="SSF53335">
    <property type="entry name" value="S-adenosyl-L-methionine-dependent methyltransferases"/>
    <property type="match status" value="1"/>
</dbReference>
<dbReference type="Proteomes" id="UP000886689">
    <property type="component" value="Unassembled WGS sequence"/>
</dbReference>
<evidence type="ECO:0000313" key="6">
    <source>
        <dbReference type="EMBL" id="MBK8523818.1"/>
    </source>
</evidence>
<evidence type="ECO:0000256" key="4">
    <source>
        <dbReference type="PROSITE-ProRule" id="PRU00354"/>
    </source>
</evidence>
<name>A0A9D7K056_9PROT</name>
<dbReference type="InterPro" id="IPR029063">
    <property type="entry name" value="SAM-dependent_MTases_sf"/>
</dbReference>
<dbReference type="PROSITE" id="PS51006">
    <property type="entry name" value="PABS_2"/>
    <property type="match status" value="1"/>
</dbReference>
<evidence type="ECO:0000256" key="2">
    <source>
        <dbReference type="ARBA" id="ARBA00022679"/>
    </source>
</evidence>
<protein>
    <submittedName>
        <fullName evidence="6">Spermidine synthase-like protein</fullName>
    </submittedName>
</protein>
<dbReference type="PANTHER" id="PTHR43317:SF1">
    <property type="entry name" value="THERMOSPERMINE SYNTHASE ACAULIS5"/>
    <property type="match status" value="1"/>
</dbReference>
<evidence type="ECO:0000256" key="1">
    <source>
        <dbReference type="ARBA" id="ARBA00007867"/>
    </source>
</evidence>
<dbReference type="GO" id="GO:0006596">
    <property type="term" value="P:polyamine biosynthetic process"/>
    <property type="evidence" value="ECO:0007669"/>
    <property type="project" value="UniProtKB-UniRule"/>
</dbReference>
<keyword evidence="2 4" id="KW-0808">Transferase</keyword>
<dbReference type="GO" id="GO:0016740">
    <property type="term" value="F:transferase activity"/>
    <property type="evidence" value="ECO:0007669"/>
    <property type="project" value="UniProtKB-UniRule"/>
</dbReference>
<comment type="similarity">
    <text evidence="1">Belongs to the spermidine/spermine synthase family.</text>
</comment>
<accession>A0A9D7K056</accession>
<dbReference type="InterPro" id="IPR030374">
    <property type="entry name" value="PABS"/>
</dbReference>
<evidence type="ECO:0000256" key="3">
    <source>
        <dbReference type="ARBA" id="ARBA00023115"/>
    </source>
</evidence>
<dbReference type="Gene3D" id="3.40.50.150">
    <property type="entry name" value="Vaccinia Virus protein VP39"/>
    <property type="match status" value="1"/>
</dbReference>
<evidence type="ECO:0000313" key="7">
    <source>
        <dbReference type="Proteomes" id="UP000886689"/>
    </source>
</evidence>
<dbReference type="Pfam" id="PF01564">
    <property type="entry name" value="Spermine_synth"/>
    <property type="match status" value="1"/>
</dbReference>
<comment type="caution">
    <text evidence="6">The sequence shown here is derived from an EMBL/GenBank/DDBJ whole genome shotgun (WGS) entry which is preliminary data.</text>
</comment>
<feature type="active site" description="Proton acceptor" evidence="4">
    <location>
        <position position="171"/>
    </location>
</feature>
<organism evidence="6 7">
    <name type="scientific">Candidatus Proximibacter danicus</name>
    <dbReference type="NCBI Taxonomy" id="2954365"/>
    <lineage>
        <taxon>Bacteria</taxon>
        <taxon>Pseudomonadati</taxon>
        <taxon>Pseudomonadota</taxon>
        <taxon>Betaproteobacteria</taxon>
        <taxon>Candidatus Proximibacter</taxon>
    </lineage>
</organism>